<organism evidence="3 5">
    <name type="scientific">Venturia inaequalis</name>
    <name type="common">Apple scab fungus</name>
    <dbReference type="NCBI Taxonomy" id="5025"/>
    <lineage>
        <taxon>Eukaryota</taxon>
        <taxon>Fungi</taxon>
        <taxon>Dikarya</taxon>
        <taxon>Ascomycota</taxon>
        <taxon>Pezizomycotina</taxon>
        <taxon>Dothideomycetes</taxon>
        <taxon>Pleosporomycetidae</taxon>
        <taxon>Venturiales</taxon>
        <taxon>Venturiaceae</taxon>
        <taxon>Venturia</taxon>
    </lineage>
</organism>
<keyword evidence="1" id="KW-1133">Transmembrane helix</keyword>
<comment type="caution">
    <text evidence="3">The sequence shown here is derived from an EMBL/GenBank/DDBJ whole genome shotgun (WGS) entry which is preliminary data.</text>
</comment>
<dbReference type="InterPro" id="IPR025363">
    <property type="entry name" value="DUF4267"/>
</dbReference>
<reference evidence="3 5" key="1">
    <citation type="submission" date="2019-07" db="EMBL/GenBank/DDBJ databases">
        <title>Venturia inaequalis Genome Resource.</title>
        <authorList>
            <person name="Lichtner F.J."/>
        </authorList>
    </citation>
    <scope>NUCLEOTIDE SEQUENCE [LARGE SCALE GENOMIC DNA]</scope>
    <source>
        <strain evidence="2 4">120213</strain>
        <strain evidence="3 5">DMI_063113</strain>
    </source>
</reference>
<protein>
    <submittedName>
        <fullName evidence="3">Uncharacterized protein</fullName>
    </submittedName>
</protein>
<dbReference type="EMBL" id="WNWR01000703">
    <property type="protein sequence ID" value="KAE9970858.1"/>
    <property type="molecule type" value="Genomic_DNA"/>
</dbReference>
<feature type="transmembrane region" description="Helical" evidence="1">
    <location>
        <begin position="61"/>
        <end position="86"/>
    </location>
</feature>
<dbReference type="Proteomes" id="UP000447873">
    <property type="component" value="Unassembled WGS sequence"/>
</dbReference>
<evidence type="ECO:0000313" key="2">
    <source>
        <dbReference type="EMBL" id="KAE9961677.1"/>
    </source>
</evidence>
<keyword evidence="1" id="KW-0472">Membrane</keyword>
<dbReference type="Pfam" id="PF14087">
    <property type="entry name" value="DUF4267"/>
    <property type="match status" value="1"/>
</dbReference>
<proteinExistence type="predicted"/>
<dbReference type="Proteomes" id="UP000490939">
    <property type="component" value="Unassembled WGS sequence"/>
</dbReference>
<dbReference type="AlphaFoldDB" id="A0A8H3UJW5"/>
<keyword evidence="5" id="KW-1185">Reference proteome</keyword>
<sequence>MSLLLTFKAISVTFSLLAISTGLQALLTPFAFSKSFGIPIQTLTNPLNPSSSKEKSSTTDVAAAALAYVSLMGIRQFTTGLTLLVFASQGKWTEMATILSILGF</sequence>
<keyword evidence="1" id="KW-0812">Transmembrane</keyword>
<evidence type="ECO:0000313" key="5">
    <source>
        <dbReference type="Proteomes" id="UP000490939"/>
    </source>
</evidence>
<accession>A0A8H3UJW5</accession>
<evidence type="ECO:0000313" key="4">
    <source>
        <dbReference type="Proteomes" id="UP000447873"/>
    </source>
</evidence>
<dbReference type="EMBL" id="WNWS01001542">
    <property type="protein sequence ID" value="KAE9961677.1"/>
    <property type="molecule type" value="Genomic_DNA"/>
</dbReference>
<evidence type="ECO:0000256" key="1">
    <source>
        <dbReference type="SAM" id="Phobius"/>
    </source>
</evidence>
<gene>
    <name evidence="3" type="ORF">EG327_010132</name>
    <name evidence="2" type="ORF">EG328_002078</name>
</gene>
<name>A0A8H3UJW5_VENIN</name>
<evidence type="ECO:0000313" key="3">
    <source>
        <dbReference type="EMBL" id="KAE9970858.1"/>
    </source>
</evidence>